<dbReference type="Proteomes" id="UP000077245">
    <property type="component" value="Unassembled WGS sequence"/>
</dbReference>
<comment type="caution">
    <text evidence="1">The sequence shown here is derived from an EMBL/GenBank/DDBJ whole genome shotgun (WGS) entry which is preliminary data.</text>
</comment>
<sequence>MAPPLPDTELLEKLSFSKKRLLFSVVYIAPPLNPVLLKKLELAIVKFESLR</sequence>
<evidence type="ECO:0000313" key="1">
    <source>
        <dbReference type="EMBL" id="KZX12114.1"/>
    </source>
</evidence>
<name>A0A166AJK4_9EURY</name>
<accession>A0A166AJK4</accession>
<keyword evidence="2" id="KW-1185">Reference proteome</keyword>
<reference evidence="1 2" key="1">
    <citation type="submission" date="2016-04" db="EMBL/GenBank/DDBJ databases">
        <title>Genome sequence of Methanobrevibacter curvatus DSM 11111.</title>
        <authorList>
            <person name="Poehlein A."/>
            <person name="Seedorf H."/>
            <person name="Daniel R."/>
        </authorList>
    </citation>
    <scope>NUCLEOTIDE SEQUENCE [LARGE SCALE GENOMIC DNA]</scope>
    <source>
        <strain evidence="1 2">DSM 11111</strain>
    </source>
</reference>
<dbReference type="AlphaFoldDB" id="A0A166AJK4"/>
<gene>
    <name evidence="1" type="ORF">MBCUR_11710</name>
</gene>
<organism evidence="1 2">
    <name type="scientific">Methanobrevibacter curvatus</name>
    <dbReference type="NCBI Taxonomy" id="49547"/>
    <lineage>
        <taxon>Archaea</taxon>
        <taxon>Methanobacteriati</taxon>
        <taxon>Methanobacteriota</taxon>
        <taxon>Methanomada group</taxon>
        <taxon>Methanobacteria</taxon>
        <taxon>Methanobacteriales</taxon>
        <taxon>Methanobacteriaceae</taxon>
        <taxon>Methanobrevibacter</taxon>
    </lineage>
</organism>
<dbReference type="EMBL" id="LWMV01000173">
    <property type="protein sequence ID" value="KZX12114.1"/>
    <property type="molecule type" value="Genomic_DNA"/>
</dbReference>
<evidence type="ECO:0000313" key="2">
    <source>
        <dbReference type="Proteomes" id="UP000077245"/>
    </source>
</evidence>
<proteinExistence type="predicted"/>
<protein>
    <submittedName>
        <fullName evidence="1">Uncharacterized protein</fullName>
    </submittedName>
</protein>